<evidence type="ECO:0000259" key="17">
    <source>
        <dbReference type="Pfam" id="PF02706"/>
    </source>
</evidence>
<reference evidence="20 21" key="1">
    <citation type="submission" date="2019-05" db="EMBL/GenBank/DDBJ databases">
        <title>Genome sequencing of F202Z8.</title>
        <authorList>
            <person name="Kwon Y.M."/>
        </authorList>
    </citation>
    <scope>NUCLEOTIDE SEQUENCE [LARGE SCALE GENOMIC DNA]</scope>
    <source>
        <strain evidence="20 21">F202Z8</strain>
    </source>
</reference>
<evidence type="ECO:0000256" key="11">
    <source>
        <dbReference type="ARBA" id="ARBA00022840"/>
    </source>
</evidence>
<dbReference type="PANTHER" id="PTHR32309:SF13">
    <property type="entry name" value="FERRIC ENTEROBACTIN TRANSPORT PROTEIN FEPE"/>
    <property type="match status" value="1"/>
</dbReference>
<evidence type="ECO:0000259" key="19">
    <source>
        <dbReference type="Pfam" id="PF13807"/>
    </source>
</evidence>
<keyword evidence="10 20" id="KW-0418">Kinase</keyword>
<evidence type="ECO:0000256" key="3">
    <source>
        <dbReference type="ARBA" id="ARBA00008883"/>
    </source>
</evidence>
<keyword evidence="12 16" id="KW-1133">Transmembrane helix</keyword>
<dbReference type="NCBIfam" id="TIGR01007">
    <property type="entry name" value="eps_fam"/>
    <property type="match status" value="1"/>
</dbReference>
<evidence type="ECO:0000256" key="7">
    <source>
        <dbReference type="ARBA" id="ARBA00022679"/>
    </source>
</evidence>
<sequence>MRQEKTGTFNARQEVNLKAFLKKMFKYKWLFLVSICTFVALALLYIAITVPRYEVSTSILIDSSGSNRALGDSKYVEGGVGLIEVEKNLYNEVGIIKSFSLIRQTVEDLDFDVSYFSNGLIRDEERYDFIPFKVNLKRDKPQIYEVPFEIVLLNDDRYRLTIDTDEFTVSNPTNGSVRLVERAFAFSEEFDFGEEVVHEYFTFELEKPAYVVNMDDFGGDGFSFVAHNLDDVAAHYVEELDVNNIDIQASILKIVSAGSKVGKEKDFLTKLTDNYIQEKLTSRNKIASTKEDFIRNQLSIISDSLAKVESSMESFKKNEQAINLGATATNALNQTQDLQVEGAKIRLDIKYYNTLIQDVIDNRDNDDFVIPSATGINDPLLNQNIIELQRLYAEKSKKKFFVTSESEVMSILDDQIKESTDLLLNNLRNAVQSSRFALQRVNSQMANFNTQINTLPTQENQLLTIERKSNLYADLFNYLNQELAKTGIARAESTSDTRVLDAARMVGNGPVSPQKKLLMVLAITLGLLLPMGWIAIFSPKDIIEDVEQIQERSDIPILSAIVQHDAKDSDISLWKLKESFRDLSTKLSLLGTKVPCVLGITSIMPGEGKTYTSINLGITLAEAGKKVLIIDTDMRKPGLVKGFHAVKGKGLTEYLQGDILSPNDIIRAHEEVGNLEFLPTSVAKGNVHELLSGPKLKQLVESLKGTYDYIIMDTPAVGLVSDFLTLSDFIDVNLFVVRRNIARMKFLQDLEEIASHGTEKKSFIVFNGALKENHKYGYGHKYGLNQEKQLVNDTLSI</sequence>
<evidence type="ECO:0000256" key="4">
    <source>
        <dbReference type="ARBA" id="ARBA00011903"/>
    </source>
</evidence>
<comment type="subcellular location">
    <subcellularLocation>
        <location evidence="1">Cell inner membrane</location>
        <topology evidence="1">Multi-pass membrane protein</topology>
    </subcellularLocation>
</comment>
<dbReference type="RefSeq" id="WP_138854001.1">
    <property type="nucleotide sequence ID" value="NZ_CP040710.1"/>
</dbReference>
<dbReference type="GO" id="GO:0004715">
    <property type="term" value="F:non-membrane spanning protein tyrosine kinase activity"/>
    <property type="evidence" value="ECO:0007669"/>
    <property type="project" value="UniProtKB-EC"/>
</dbReference>
<organism evidence="20 21">
    <name type="scientific">Aggregatimonas sangjinii</name>
    <dbReference type="NCBI Taxonomy" id="2583587"/>
    <lineage>
        <taxon>Bacteria</taxon>
        <taxon>Pseudomonadati</taxon>
        <taxon>Bacteroidota</taxon>
        <taxon>Flavobacteriia</taxon>
        <taxon>Flavobacteriales</taxon>
        <taxon>Flavobacteriaceae</taxon>
        <taxon>Aggregatimonas</taxon>
    </lineage>
</organism>
<dbReference type="GO" id="GO:0005886">
    <property type="term" value="C:plasma membrane"/>
    <property type="evidence" value="ECO:0007669"/>
    <property type="project" value="UniProtKB-SubCell"/>
</dbReference>
<dbReference type="OrthoDB" id="9794577at2"/>
<dbReference type="SUPFAM" id="SSF52540">
    <property type="entry name" value="P-loop containing nucleoside triphosphate hydrolases"/>
    <property type="match status" value="1"/>
</dbReference>
<dbReference type="InterPro" id="IPR050445">
    <property type="entry name" value="Bact_polysacc_biosynth/exp"/>
</dbReference>
<dbReference type="Pfam" id="PF02706">
    <property type="entry name" value="Wzz"/>
    <property type="match status" value="1"/>
</dbReference>
<evidence type="ECO:0000256" key="15">
    <source>
        <dbReference type="ARBA" id="ARBA00051245"/>
    </source>
</evidence>
<keyword evidence="8 16" id="KW-0812">Transmembrane</keyword>
<keyword evidence="9" id="KW-0547">Nucleotide-binding</keyword>
<evidence type="ECO:0000259" key="18">
    <source>
        <dbReference type="Pfam" id="PF13614"/>
    </source>
</evidence>
<dbReference type="GO" id="GO:0005524">
    <property type="term" value="F:ATP binding"/>
    <property type="evidence" value="ECO:0007669"/>
    <property type="project" value="UniProtKB-KW"/>
</dbReference>
<dbReference type="InterPro" id="IPR025669">
    <property type="entry name" value="AAA_dom"/>
</dbReference>
<dbReference type="EMBL" id="CP040710">
    <property type="protein sequence ID" value="QCX01664.1"/>
    <property type="molecule type" value="Genomic_DNA"/>
</dbReference>
<gene>
    <name evidence="20" type="ORF">FGM00_16665</name>
</gene>
<feature type="domain" description="AAA" evidence="18">
    <location>
        <begin position="606"/>
        <end position="720"/>
    </location>
</feature>
<dbReference type="AlphaFoldDB" id="A0A5B7SY32"/>
<keyword evidence="7 20" id="KW-0808">Transferase</keyword>
<keyword evidence="5" id="KW-1003">Cell membrane</keyword>
<dbReference type="Gene3D" id="3.40.50.300">
    <property type="entry name" value="P-loop containing nucleotide triphosphate hydrolases"/>
    <property type="match status" value="1"/>
</dbReference>
<accession>A0A5B7SY32</accession>
<evidence type="ECO:0000313" key="20">
    <source>
        <dbReference type="EMBL" id="QCX01664.1"/>
    </source>
</evidence>
<dbReference type="InterPro" id="IPR005702">
    <property type="entry name" value="Wzc-like_C"/>
</dbReference>
<dbReference type="EC" id="2.7.10.2" evidence="4"/>
<feature type="domain" description="Polysaccharide chain length determinant N-terminal" evidence="17">
    <location>
        <begin position="14"/>
        <end position="108"/>
    </location>
</feature>
<keyword evidence="14" id="KW-0829">Tyrosine-protein kinase</keyword>
<dbReference type="InterPro" id="IPR027417">
    <property type="entry name" value="P-loop_NTPase"/>
</dbReference>
<evidence type="ECO:0000256" key="9">
    <source>
        <dbReference type="ARBA" id="ARBA00022741"/>
    </source>
</evidence>
<comment type="catalytic activity">
    <reaction evidence="15">
        <text>L-tyrosyl-[protein] + ATP = O-phospho-L-tyrosyl-[protein] + ADP + H(+)</text>
        <dbReference type="Rhea" id="RHEA:10596"/>
        <dbReference type="Rhea" id="RHEA-COMP:10136"/>
        <dbReference type="Rhea" id="RHEA-COMP:20101"/>
        <dbReference type="ChEBI" id="CHEBI:15378"/>
        <dbReference type="ChEBI" id="CHEBI:30616"/>
        <dbReference type="ChEBI" id="CHEBI:46858"/>
        <dbReference type="ChEBI" id="CHEBI:61978"/>
        <dbReference type="ChEBI" id="CHEBI:456216"/>
        <dbReference type="EC" id="2.7.10.2"/>
    </reaction>
</comment>
<feature type="domain" description="Tyrosine-protein kinase G-rich" evidence="19">
    <location>
        <begin position="460"/>
        <end position="534"/>
    </location>
</feature>
<evidence type="ECO:0000256" key="10">
    <source>
        <dbReference type="ARBA" id="ARBA00022777"/>
    </source>
</evidence>
<dbReference type="CDD" id="cd05387">
    <property type="entry name" value="BY-kinase"/>
    <property type="match status" value="1"/>
</dbReference>
<evidence type="ECO:0000256" key="1">
    <source>
        <dbReference type="ARBA" id="ARBA00004429"/>
    </source>
</evidence>
<feature type="transmembrane region" description="Helical" evidence="16">
    <location>
        <begin position="29"/>
        <end position="48"/>
    </location>
</feature>
<dbReference type="PANTHER" id="PTHR32309">
    <property type="entry name" value="TYROSINE-PROTEIN KINASE"/>
    <property type="match status" value="1"/>
</dbReference>
<evidence type="ECO:0000256" key="13">
    <source>
        <dbReference type="ARBA" id="ARBA00023136"/>
    </source>
</evidence>
<proteinExistence type="inferred from homology"/>
<keyword evidence="13 16" id="KW-0472">Membrane</keyword>
<evidence type="ECO:0000256" key="16">
    <source>
        <dbReference type="SAM" id="Phobius"/>
    </source>
</evidence>
<evidence type="ECO:0000256" key="5">
    <source>
        <dbReference type="ARBA" id="ARBA00022475"/>
    </source>
</evidence>
<evidence type="ECO:0000256" key="8">
    <source>
        <dbReference type="ARBA" id="ARBA00022692"/>
    </source>
</evidence>
<evidence type="ECO:0000256" key="6">
    <source>
        <dbReference type="ARBA" id="ARBA00022519"/>
    </source>
</evidence>
<comment type="similarity">
    <text evidence="2">Belongs to the CpsD/CapB family.</text>
</comment>
<evidence type="ECO:0000256" key="14">
    <source>
        <dbReference type="ARBA" id="ARBA00023137"/>
    </source>
</evidence>
<evidence type="ECO:0000256" key="2">
    <source>
        <dbReference type="ARBA" id="ARBA00007316"/>
    </source>
</evidence>
<evidence type="ECO:0000313" key="21">
    <source>
        <dbReference type="Proteomes" id="UP000310017"/>
    </source>
</evidence>
<keyword evidence="6" id="KW-0997">Cell inner membrane</keyword>
<keyword evidence="21" id="KW-1185">Reference proteome</keyword>
<protein>
    <recommendedName>
        <fullName evidence="4">non-specific protein-tyrosine kinase</fullName>
        <ecNumber evidence="4">2.7.10.2</ecNumber>
    </recommendedName>
</protein>
<dbReference type="KEGG" id="asag:FGM00_16665"/>
<dbReference type="Proteomes" id="UP000310017">
    <property type="component" value="Chromosome"/>
</dbReference>
<dbReference type="InterPro" id="IPR032807">
    <property type="entry name" value="GNVR"/>
</dbReference>
<comment type="similarity">
    <text evidence="3">Belongs to the etk/wzc family.</text>
</comment>
<keyword evidence="11" id="KW-0067">ATP-binding</keyword>
<dbReference type="InterPro" id="IPR003856">
    <property type="entry name" value="LPS_length_determ_N"/>
</dbReference>
<evidence type="ECO:0000256" key="12">
    <source>
        <dbReference type="ARBA" id="ARBA00022989"/>
    </source>
</evidence>
<dbReference type="Pfam" id="PF13614">
    <property type="entry name" value="AAA_31"/>
    <property type="match status" value="1"/>
</dbReference>
<name>A0A5B7SY32_9FLAO</name>
<dbReference type="Pfam" id="PF13807">
    <property type="entry name" value="GNVR"/>
    <property type="match status" value="1"/>
</dbReference>